<dbReference type="AlphaFoldDB" id="A0AA37TCS8"/>
<reference evidence="1 2" key="1">
    <citation type="journal article" date="2014" name="Int. J. Syst. Evol. Microbiol.">
        <title>Complete genome sequence of Corynebacterium casei LMG S-19264T (=DSM 44701T), isolated from a smear-ripened cheese.</title>
        <authorList>
            <consortium name="US DOE Joint Genome Institute (JGI-PGF)"/>
            <person name="Walter F."/>
            <person name="Albersmeier A."/>
            <person name="Kalinowski J."/>
            <person name="Ruckert C."/>
        </authorList>
    </citation>
    <scope>NUCLEOTIDE SEQUENCE [LARGE SCALE GENOMIC DNA]</scope>
    <source>
        <strain evidence="1 2">NBRC 110095</strain>
    </source>
</reference>
<dbReference type="RefSeq" id="WP_232595009.1">
    <property type="nucleotide sequence ID" value="NZ_BSPD01000079.1"/>
</dbReference>
<sequence length="186" mass="20370">MTSSDNQPHSQSPLTREAIAALLPHGNEMSLIDRILQWDHHRIVCCTTSHLRSDNPLLTDGNTLKTSILMEYAAQAAAVHAGLINSNLGLTRPAYIGAIKNVEWHYDEVPNEPNGVLEIAVNTELCNATGAIYDCTIHYGLAQKKTDEKDAPNTENSAPDLMENTIPIENKTLLLTGRLVLVIPPQ</sequence>
<dbReference type="EMBL" id="BSPD01000079">
    <property type="protein sequence ID" value="GLS27445.1"/>
    <property type="molecule type" value="Genomic_DNA"/>
</dbReference>
<accession>A0AA37TCS8</accession>
<evidence type="ECO:0000313" key="2">
    <source>
        <dbReference type="Proteomes" id="UP001156870"/>
    </source>
</evidence>
<dbReference type="SUPFAM" id="SSF54637">
    <property type="entry name" value="Thioesterase/thiol ester dehydrase-isomerase"/>
    <property type="match status" value="1"/>
</dbReference>
<protein>
    <recommendedName>
        <fullName evidence="3">Hydroxymyristoyl-ACP dehydratase</fullName>
    </recommendedName>
</protein>
<name>A0AA37TCS8_9GAMM</name>
<dbReference type="Gene3D" id="3.10.129.10">
    <property type="entry name" value="Hotdog Thioesterase"/>
    <property type="match status" value="1"/>
</dbReference>
<dbReference type="InterPro" id="IPR029069">
    <property type="entry name" value="HotDog_dom_sf"/>
</dbReference>
<dbReference type="Proteomes" id="UP001156870">
    <property type="component" value="Unassembled WGS sequence"/>
</dbReference>
<evidence type="ECO:0008006" key="3">
    <source>
        <dbReference type="Google" id="ProtNLM"/>
    </source>
</evidence>
<dbReference type="Pfam" id="PF22817">
    <property type="entry name" value="ApeP-like"/>
    <property type="match status" value="1"/>
</dbReference>
<gene>
    <name evidence="1" type="ORF">GCM10007877_31640</name>
</gene>
<dbReference type="InterPro" id="IPR016776">
    <property type="entry name" value="ApeP-like_dehydratase"/>
</dbReference>
<comment type="caution">
    <text evidence="1">The sequence shown here is derived from an EMBL/GenBank/DDBJ whole genome shotgun (WGS) entry which is preliminary data.</text>
</comment>
<evidence type="ECO:0000313" key="1">
    <source>
        <dbReference type="EMBL" id="GLS27445.1"/>
    </source>
</evidence>
<keyword evidence="2" id="KW-1185">Reference proteome</keyword>
<proteinExistence type="predicted"/>
<organism evidence="1 2">
    <name type="scientific">Marinibactrum halimedae</name>
    <dbReference type="NCBI Taxonomy" id="1444977"/>
    <lineage>
        <taxon>Bacteria</taxon>
        <taxon>Pseudomonadati</taxon>
        <taxon>Pseudomonadota</taxon>
        <taxon>Gammaproteobacteria</taxon>
        <taxon>Cellvibrionales</taxon>
        <taxon>Cellvibrionaceae</taxon>
        <taxon>Marinibactrum</taxon>
    </lineage>
</organism>